<sequence>MAIERSRAGALALTVSLHLAVLGGLLAPRYERVAAVAASGSAPPLLTVRLLAEDASPALPPPLPVALERTTPLPPVVAVPAATLEAAPPEFEAPTLAAGMEGPQVLLVPGLDAGYLPVRLWIGADGAVEKVELGRHRYLEADAERVQQALLQVRFHPARRHGSAVAAELALDLRVIGNFDA</sequence>
<proteinExistence type="predicted"/>
<accession>A0A6N9HQ85</accession>
<protein>
    <recommendedName>
        <fullName evidence="3">TonB C-terminal domain-containing protein</fullName>
    </recommendedName>
</protein>
<comment type="caution">
    <text evidence="1">The sequence shown here is derived from an EMBL/GenBank/DDBJ whole genome shotgun (WGS) entry which is preliminary data.</text>
</comment>
<keyword evidence="2" id="KW-1185">Reference proteome</keyword>
<gene>
    <name evidence="1" type="ORF">GTP41_25610</name>
</gene>
<name>A0A6N9HQ85_9BURK</name>
<dbReference type="RefSeq" id="WP_161028420.1">
    <property type="nucleotide sequence ID" value="NZ_WWCJ01000030.1"/>
</dbReference>
<dbReference type="Proteomes" id="UP000448575">
    <property type="component" value="Unassembled WGS sequence"/>
</dbReference>
<dbReference type="EMBL" id="WWCJ01000030">
    <property type="protein sequence ID" value="MYN05477.1"/>
    <property type="molecule type" value="Genomic_DNA"/>
</dbReference>
<evidence type="ECO:0008006" key="3">
    <source>
        <dbReference type="Google" id="ProtNLM"/>
    </source>
</evidence>
<reference evidence="1 2" key="1">
    <citation type="submission" date="2019-12" db="EMBL/GenBank/DDBJ databases">
        <title>Novel species isolated from a subtropical stream in China.</title>
        <authorList>
            <person name="Lu H."/>
        </authorList>
    </citation>
    <scope>NUCLEOTIDE SEQUENCE [LARGE SCALE GENOMIC DNA]</scope>
    <source>
        <strain evidence="1 2">DS3</strain>
    </source>
</reference>
<organism evidence="1 2">
    <name type="scientific">Pseudoduganella guangdongensis</name>
    <dbReference type="NCBI Taxonomy" id="2692179"/>
    <lineage>
        <taxon>Bacteria</taxon>
        <taxon>Pseudomonadati</taxon>
        <taxon>Pseudomonadota</taxon>
        <taxon>Betaproteobacteria</taxon>
        <taxon>Burkholderiales</taxon>
        <taxon>Oxalobacteraceae</taxon>
        <taxon>Telluria group</taxon>
        <taxon>Pseudoduganella</taxon>
    </lineage>
</organism>
<evidence type="ECO:0000313" key="1">
    <source>
        <dbReference type="EMBL" id="MYN05477.1"/>
    </source>
</evidence>
<dbReference type="SUPFAM" id="SSF74653">
    <property type="entry name" value="TolA/TonB C-terminal domain"/>
    <property type="match status" value="1"/>
</dbReference>
<evidence type="ECO:0000313" key="2">
    <source>
        <dbReference type="Proteomes" id="UP000448575"/>
    </source>
</evidence>
<dbReference type="AlphaFoldDB" id="A0A6N9HQ85"/>